<feature type="domain" description="Major facilitator superfamily (MFS) profile" evidence="6">
    <location>
        <begin position="93"/>
        <end position="556"/>
    </location>
</feature>
<dbReference type="AlphaFoldDB" id="R8BIP8"/>
<proteinExistence type="predicted"/>
<dbReference type="KEGG" id="tmn:UCRPA7_5244"/>
<dbReference type="GeneID" id="19325778"/>
<comment type="subcellular location">
    <subcellularLocation>
        <location evidence="1">Membrane</location>
        <topology evidence="1">Multi-pass membrane protein</topology>
    </subcellularLocation>
</comment>
<dbReference type="OrthoDB" id="268400at2759"/>
<evidence type="ECO:0000256" key="4">
    <source>
        <dbReference type="ARBA" id="ARBA00023136"/>
    </source>
</evidence>
<keyword evidence="2 5" id="KW-0812">Transmembrane</keyword>
<dbReference type="EMBL" id="KB933176">
    <property type="protein sequence ID" value="EON99203.1"/>
    <property type="molecule type" value="Genomic_DNA"/>
</dbReference>
<organism evidence="7 8">
    <name type="scientific">Phaeoacremonium minimum (strain UCR-PA7)</name>
    <name type="common">Esca disease fungus</name>
    <name type="synonym">Togninia minima</name>
    <dbReference type="NCBI Taxonomy" id="1286976"/>
    <lineage>
        <taxon>Eukaryota</taxon>
        <taxon>Fungi</taxon>
        <taxon>Dikarya</taxon>
        <taxon>Ascomycota</taxon>
        <taxon>Pezizomycotina</taxon>
        <taxon>Sordariomycetes</taxon>
        <taxon>Sordariomycetidae</taxon>
        <taxon>Togniniales</taxon>
        <taxon>Togniniaceae</taxon>
        <taxon>Phaeoacremonium</taxon>
    </lineage>
</organism>
<dbReference type="RefSeq" id="XP_007915982.1">
    <property type="nucleotide sequence ID" value="XM_007917791.1"/>
</dbReference>
<feature type="transmembrane region" description="Helical" evidence="5">
    <location>
        <begin position="466"/>
        <end position="491"/>
    </location>
</feature>
<accession>R8BIP8</accession>
<dbReference type="Pfam" id="PF07690">
    <property type="entry name" value="MFS_1"/>
    <property type="match status" value="1"/>
</dbReference>
<keyword evidence="3 5" id="KW-1133">Transmembrane helix</keyword>
<evidence type="ECO:0000313" key="8">
    <source>
        <dbReference type="Proteomes" id="UP000014074"/>
    </source>
</evidence>
<protein>
    <submittedName>
        <fullName evidence="7">Putative major facilitator superfamily transporter protein</fullName>
    </submittedName>
</protein>
<dbReference type="PROSITE" id="PS50850">
    <property type="entry name" value="MFS"/>
    <property type="match status" value="1"/>
</dbReference>
<keyword evidence="8" id="KW-1185">Reference proteome</keyword>
<name>R8BIP8_PHAM7</name>
<dbReference type="SUPFAM" id="SSF103473">
    <property type="entry name" value="MFS general substrate transporter"/>
    <property type="match status" value="1"/>
</dbReference>
<evidence type="ECO:0000256" key="2">
    <source>
        <dbReference type="ARBA" id="ARBA00022692"/>
    </source>
</evidence>
<feature type="transmembrane region" description="Helical" evidence="5">
    <location>
        <begin position="270"/>
        <end position="290"/>
    </location>
</feature>
<feature type="transmembrane region" description="Helical" evidence="5">
    <location>
        <begin position="240"/>
        <end position="264"/>
    </location>
</feature>
<reference evidence="8" key="1">
    <citation type="journal article" date="2013" name="Genome Announc.">
        <title>Draft genome sequence of the ascomycete Phaeoacremonium aleophilum strain UCR-PA7, a causal agent of the esca disease complex in grapevines.</title>
        <authorList>
            <person name="Blanco-Ulate B."/>
            <person name="Rolshausen P."/>
            <person name="Cantu D."/>
        </authorList>
    </citation>
    <scope>NUCLEOTIDE SEQUENCE [LARGE SCALE GENOMIC DNA]</scope>
    <source>
        <strain evidence="8">UCR-PA7</strain>
    </source>
</reference>
<dbReference type="InterPro" id="IPR020846">
    <property type="entry name" value="MFS_dom"/>
</dbReference>
<dbReference type="GO" id="GO:0005886">
    <property type="term" value="C:plasma membrane"/>
    <property type="evidence" value="ECO:0007669"/>
    <property type="project" value="TreeGrafter"/>
</dbReference>
<evidence type="ECO:0000313" key="7">
    <source>
        <dbReference type="EMBL" id="EON99203.1"/>
    </source>
</evidence>
<dbReference type="HOGENOM" id="CLU_008455_13_4_1"/>
<dbReference type="InterPro" id="IPR011701">
    <property type="entry name" value="MFS"/>
</dbReference>
<evidence type="ECO:0000256" key="3">
    <source>
        <dbReference type="ARBA" id="ARBA00022989"/>
    </source>
</evidence>
<dbReference type="GO" id="GO:0022857">
    <property type="term" value="F:transmembrane transporter activity"/>
    <property type="evidence" value="ECO:0007669"/>
    <property type="project" value="InterPro"/>
</dbReference>
<feature type="transmembrane region" description="Helical" evidence="5">
    <location>
        <begin position="182"/>
        <end position="201"/>
    </location>
</feature>
<sequence length="584" mass="63292">MTSVTNWPFPEVARHSRSFVDEKPLRDEESLKEDVLTKGDTTLVVGSTDLFDEYGQIRLIPMPSPDPKDPLNLPNWRKWVAIGVLCFFGSLALSAEIVIGGLIPIFLLEYAGLDPRTIKEVDFVAQSGGSGATLNPLAVIPQGVTPPDLGRVSLLATVPLLANGIASYFLVPLSIAIGRRPVLLLTGAMAWGGGLLAALSTSLDSHLAARALQGLGAGAVEALIPLIVQDMVFIHQRNKAMSAIVSSQGIIIIGLGISAPYVAANFTWRWLYYITSGFGILAWFLLIAFLPETRWTRSPEELSGQKVHPVSFGQNRPDLDFNAYTPRTTWTNVGVFQFGFEFKNAGKSMLDTLRTTIFPAVIWAVLANSIFIIVNQAAAQLSSFVLLAQGWEFQYTGLSVIPFVAASGLVYLLGGPVADRVSNAVTRRYGGAREAEHHLPNLVLPFVSGIAGVFIFGWAGQNNVHWAVLLFGSFLIIFAFLTVMTVLNVFIVESYPMWAGPVLVNVSSLRIITAFFLASEVTTWVAEKGLLGTFVIYAEVMIVVSLGIPALFFGGKKLRQLTAGSVRAKMPAKMVDDSMSERSV</sequence>
<feature type="transmembrane region" description="Helical" evidence="5">
    <location>
        <begin position="398"/>
        <end position="418"/>
    </location>
</feature>
<gene>
    <name evidence="7" type="ORF">UCRPA7_5244</name>
</gene>
<dbReference type="eggNOG" id="KOG0255">
    <property type="taxonomic scope" value="Eukaryota"/>
</dbReference>
<evidence type="ECO:0000256" key="5">
    <source>
        <dbReference type="SAM" id="Phobius"/>
    </source>
</evidence>
<dbReference type="Gene3D" id="1.20.1250.20">
    <property type="entry name" value="MFS general substrate transporter like domains"/>
    <property type="match status" value="1"/>
</dbReference>
<feature type="transmembrane region" description="Helical" evidence="5">
    <location>
        <begin position="79"/>
        <end position="107"/>
    </location>
</feature>
<dbReference type="InterPro" id="IPR036259">
    <property type="entry name" value="MFS_trans_sf"/>
</dbReference>
<dbReference type="PANTHER" id="PTHR23502">
    <property type="entry name" value="MAJOR FACILITATOR SUPERFAMILY"/>
    <property type="match status" value="1"/>
</dbReference>
<evidence type="ECO:0000259" key="6">
    <source>
        <dbReference type="PROSITE" id="PS50850"/>
    </source>
</evidence>
<dbReference type="Proteomes" id="UP000014074">
    <property type="component" value="Unassembled WGS sequence"/>
</dbReference>
<feature type="transmembrane region" description="Helical" evidence="5">
    <location>
        <begin position="498"/>
        <end position="518"/>
    </location>
</feature>
<keyword evidence="4 5" id="KW-0472">Membrane</keyword>
<feature type="transmembrane region" description="Helical" evidence="5">
    <location>
        <begin position="207"/>
        <end position="228"/>
    </location>
</feature>
<evidence type="ECO:0000256" key="1">
    <source>
        <dbReference type="ARBA" id="ARBA00004141"/>
    </source>
</evidence>
<feature type="transmembrane region" description="Helical" evidence="5">
    <location>
        <begin position="357"/>
        <end position="378"/>
    </location>
</feature>
<feature type="transmembrane region" description="Helical" evidence="5">
    <location>
        <begin position="439"/>
        <end position="460"/>
    </location>
</feature>
<feature type="transmembrane region" description="Helical" evidence="5">
    <location>
        <begin position="152"/>
        <end position="170"/>
    </location>
</feature>
<feature type="transmembrane region" description="Helical" evidence="5">
    <location>
        <begin position="530"/>
        <end position="553"/>
    </location>
</feature>
<dbReference type="PANTHER" id="PTHR23502:SF164">
    <property type="entry name" value="MAJOR FACILITATOR SUPERFAMILY (MFS) PROFILE DOMAIN-CONTAINING PROTEIN"/>
    <property type="match status" value="1"/>
</dbReference>